<dbReference type="GO" id="GO:0000160">
    <property type="term" value="P:phosphorelay signal transduction system"/>
    <property type="evidence" value="ECO:0007669"/>
    <property type="project" value="InterPro"/>
</dbReference>
<dbReference type="Pfam" id="PF00072">
    <property type="entry name" value="Response_reg"/>
    <property type="match status" value="1"/>
</dbReference>
<feature type="non-terminal residue" evidence="4">
    <location>
        <position position="155"/>
    </location>
</feature>
<accession>A0A428K9E6</accession>
<evidence type="ECO:0000259" key="3">
    <source>
        <dbReference type="PROSITE" id="PS50110"/>
    </source>
</evidence>
<dbReference type="OrthoDB" id="9782110at2"/>
<keyword evidence="1 2" id="KW-0597">Phosphoprotein</keyword>
<dbReference type="EMBL" id="RWIT01000027">
    <property type="protein sequence ID" value="RSK43094.1"/>
    <property type="molecule type" value="Genomic_DNA"/>
</dbReference>
<feature type="modified residue" description="4-aspartylphosphate" evidence="2">
    <location>
        <position position="59"/>
    </location>
</feature>
<name>A0A428K9E6_9BACT</name>
<dbReference type="InterPro" id="IPR050595">
    <property type="entry name" value="Bact_response_regulator"/>
</dbReference>
<dbReference type="RefSeq" id="WP_148103445.1">
    <property type="nucleotide sequence ID" value="NZ_RWIT01000027.1"/>
</dbReference>
<dbReference type="Gene3D" id="3.40.50.2300">
    <property type="match status" value="1"/>
</dbReference>
<feature type="domain" description="Response regulatory" evidence="3">
    <location>
        <begin position="10"/>
        <end position="124"/>
    </location>
</feature>
<evidence type="ECO:0000313" key="5">
    <source>
        <dbReference type="Proteomes" id="UP000273500"/>
    </source>
</evidence>
<dbReference type="PANTHER" id="PTHR44591">
    <property type="entry name" value="STRESS RESPONSE REGULATOR PROTEIN 1"/>
    <property type="match status" value="1"/>
</dbReference>
<comment type="caution">
    <text evidence="4">The sequence shown here is derived from an EMBL/GenBank/DDBJ whole genome shotgun (WGS) entry which is preliminary data.</text>
</comment>
<dbReference type="PANTHER" id="PTHR44591:SF25">
    <property type="entry name" value="CHEMOTAXIS TWO-COMPONENT RESPONSE REGULATOR"/>
    <property type="match status" value="1"/>
</dbReference>
<dbReference type="InterPro" id="IPR001789">
    <property type="entry name" value="Sig_transdc_resp-reg_receiver"/>
</dbReference>
<proteinExistence type="predicted"/>
<organism evidence="4 5">
    <name type="scientific">Hymenobacter rigui</name>
    <dbReference type="NCBI Taxonomy" id="334424"/>
    <lineage>
        <taxon>Bacteria</taxon>
        <taxon>Pseudomonadati</taxon>
        <taxon>Bacteroidota</taxon>
        <taxon>Cytophagia</taxon>
        <taxon>Cytophagales</taxon>
        <taxon>Hymenobacteraceae</taxon>
        <taxon>Hymenobacter</taxon>
    </lineage>
</organism>
<sequence length="155" mass="17837">MIGEPVNRFRIGIIEDDPWYNQLLYHQLNTEMGFQVNAYDTAQKFFQQELTAPDLVTMDYSLPDISGEQLLKRLLATFPGLPVIVISGQRDIATAVQLIHLGATDYLAKDEYTKDLLLTRIQHAFEKDRLQQQITQLQQQLTDRHSFRAMLLGNS</sequence>
<gene>
    <name evidence="4" type="ORF">EI291_22310</name>
</gene>
<dbReference type="PROSITE" id="PS50110">
    <property type="entry name" value="RESPONSE_REGULATORY"/>
    <property type="match status" value="1"/>
</dbReference>
<evidence type="ECO:0000256" key="2">
    <source>
        <dbReference type="PROSITE-ProRule" id="PRU00169"/>
    </source>
</evidence>
<protein>
    <submittedName>
        <fullName evidence="4">Response regulator</fullName>
    </submittedName>
</protein>
<reference evidence="4 5" key="1">
    <citation type="submission" date="2018-12" db="EMBL/GenBank/DDBJ databases">
        <authorList>
            <person name="Feng G."/>
            <person name="Zhu H."/>
        </authorList>
    </citation>
    <scope>NUCLEOTIDE SEQUENCE [LARGE SCALE GENOMIC DNA]</scope>
    <source>
        <strain evidence="4 5">KCTC 12533</strain>
    </source>
</reference>
<dbReference type="AlphaFoldDB" id="A0A428K9E6"/>
<dbReference type="SUPFAM" id="SSF52172">
    <property type="entry name" value="CheY-like"/>
    <property type="match status" value="1"/>
</dbReference>
<dbReference type="InterPro" id="IPR011006">
    <property type="entry name" value="CheY-like_superfamily"/>
</dbReference>
<dbReference type="CDD" id="cd00156">
    <property type="entry name" value="REC"/>
    <property type="match status" value="1"/>
</dbReference>
<keyword evidence="5" id="KW-1185">Reference proteome</keyword>
<evidence type="ECO:0000313" key="4">
    <source>
        <dbReference type="EMBL" id="RSK43094.1"/>
    </source>
</evidence>
<dbReference type="Proteomes" id="UP000273500">
    <property type="component" value="Unassembled WGS sequence"/>
</dbReference>
<evidence type="ECO:0000256" key="1">
    <source>
        <dbReference type="ARBA" id="ARBA00022553"/>
    </source>
</evidence>
<dbReference type="SMART" id="SM00448">
    <property type="entry name" value="REC"/>
    <property type="match status" value="1"/>
</dbReference>